<keyword evidence="2" id="KW-0560">Oxidoreductase</keyword>
<dbReference type="Proteomes" id="UP000437709">
    <property type="component" value="Unassembled WGS sequence"/>
</dbReference>
<dbReference type="InterPro" id="IPR045087">
    <property type="entry name" value="Cu-oxidase_fam"/>
</dbReference>
<dbReference type="EMBL" id="WHPC01000043">
    <property type="protein sequence ID" value="MPV37626.1"/>
    <property type="molecule type" value="Genomic_DNA"/>
</dbReference>
<comment type="caution">
    <text evidence="5">The sequence shown here is derived from an EMBL/GenBank/DDBJ whole genome shotgun (WGS) entry which is preliminary data.</text>
</comment>
<evidence type="ECO:0000256" key="2">
    <source>
        <dbReference type="ARBA" id="ARBA00023002"/>
    </source>
</evidence>
<dbReference type="GO" id="GO:0005507">
    <property type="term" value="F:copper ion binding"/>
    <property type="evidence" value="ECO:0007669"/>
    <property type="project" value="InterPro"/>
</dbReference>
<dbReference type="InterPro" id="IPR002355">
    <property type="entry name" value="Cu_oxidase_Cu_BS"/>
</dbReference>
<evidence type="ECO:0000256" key="1">
    <source>
        <dbReference type="ARBA" id="ARBA00022723"/>
    </source>
</evidence>
<dbReference type="SUPFAM" id="SSF49503">
    <property type="entry name" value="Cupredoxins"/>
    <property type="match status" value="3"/>
</dbReference>
<keyword evidence="6" id="KW-1185">Reference proteome</keyword>
<dbReference type="PROSITE" id="PS00080">
    <property type="entry name" value="MULTICOPPER_OXIDASE2"/>
    <property type="match status" value="1"/>
</dbReference>
<dbReference type="PANTHER" id="PTHR11709">
    <property type="entry name" value="MULTI-COPPER OXIDASE"/>
    <property type="match status" value="1"/>
</dbReference>
<dbReference type="GO" id="GO:0016491">
    <property type="term" value="F:oxidoreductase activity"/>
    <property type="evidence" value="ECO:0007669"/>
    <property type="project" value="UniProtKB-KW"/>
</dbReference>
<dbReference type="CDD" id="cd04202">
    <property type="entry name" value="CuRO_D2_2dMcoN_like"/>
    <property type="match status" value="1"/>
</dbReference>
<dbReference type="OrthoDB" id="345021at2"/>
<evidence type="ECO:0000259" key="3">
    <source>
        <dbReference type="Pfam" id="PF07731"/>
    </source>
</evidence>
<dbReference type="Gene3D" id="2.60.40.420">
    <property type="entry name" value="Cupredoxins - blue copper proteins"/>
    <property type="match status" value="3"/>
</dbReference>
<evidence type="ECO:0000313" key="5">
    <source>
        <dbReference type="EMBL" id="MPV37626.1"/>
    </source>
</evidence>
<feature type="domain" description="Plastocyanin-like" evidence="4">
    <location>
        <begin position="112"/>
        <end position="225"/>
    </location>
</feature>
<evidence type="ECO:0000313" key="6">
    <source>
        <dbReference type="Proteomes" id="UP000437709"/>
    </source>
</evidence>
<dbReference type="InterPro" id="IPR011706">
    <property type="entry name" value="Cu-oxidase_C"/>
</dbReference>
<dbReference type="InterPro" id="IPR008972">
    <property type="entry name" value="Cupredoxin"/>
</dbReference>
<feature type="domain" description="Plastocyanin-like" evidence="3">
    <location>
        <begin position="394"/>
        <end position="493"/>
    </location>
</feature>
<sequence length="513" mass="53351">MTGVAGRPSLLRRPATWGAVLLAGLLAVLGAAWVTSLVPGTVSVMSMGYPDLGGGPPVAHEMPDGTSMAGAAHAGHDEPSVAALASIVDVTDLAGPPDGAPDVRMTLTAEAGTIELGTGERLEGYTLNGSSPGPTIEAVQGELVEITLVNASVPDGVTLHWHGIDVPNAEDGVAGVTQDAVPPGSSHVYRFVVEDAGTFWYHSHQVSHEQVRRGLFGAFVVRPEAQGELDVVLPVHTYDGLRTVAGSSGTSFHEVPGGTTARVRVVNTDGASMQVWVDGAQFRVVAVDGRDLNAPTALDDVTVPVSGGGRVDLEVPVPESGAVLIGLGGGSLVAVGPDDPGRALAAPPAERLDLLTYGSPAPLGLDPADADRRFDYTIGRRPGFLDGRPGLWWSINGHLYPDVPMYLVQEGDVVVMTITNSSGQVHPMHLHGHHVVVLSRDGVAATGSPWWVDSLDVHDGESYEIAFVADNPGIWMDHCHDLRHAADGMVAHLAYAGVTTPFLLGGEAANHPE</sequence>
<accession>A0A6N7ENA5</accession>
<proteinExistence type="predicted"/>
<organism evidence="5 6">
    <name type="scientific">Georgenia subflava</name>
    <dbReference type="NCBI Taxonomy" id="1622177"/>
    <lineage>
        <taxon>Bacteria</taxon>
        <taxon>Bacillati</taxon>
        <taxon>Actinomycetota</taxon>
        <taxon>Actinomycetes</taxon>
        <taxon>Micrococcales</taxon>
        <taxon>Bogoriellaceae</taxon>
        <taxon>Georgenia</taxon>
    </lineage>
</organism>
<dbReference type="AlphaFoldDB" id="A0A6N7ENA5"/>
<gene>
    <name evidence="5" type="ORF">GB881_11355</name>
</gene>
<dbReference type="InterPro" id="IPR011707">
    <property type="entry name" value="Cu-oxidase-like_N"/>
</dbReference>
<dbReference type="Pfam" id="PF07732">
    <property type="entry name" value="Cu-oxidase_3"/>
    <property type="match status" value="1"/>
</dbReference>
<dbReference type="Pfam" id="PF07731">
    <property type="entry name" value="Cu-oxidase_2"/>
    <property type="match status" value="1"/>
</dbReference>
<name>A0A6N7ENA5_9MICO</name>
<evidence type="ECO:0000259" key="4">
    <source>
        <dbReference type="Pfam" id="PF07732"/>
    </source>
</evidence>
<dbReference type="RefSeq" id="WP_152195227.1">
    <property type="nucleotide sequence ID" value="NZ_VUKD01000003.1"/>
</dbReference>
<reference evidence="5 6" key="1">
    <citation type="submission" date="2019-10" db="EMBL/GenBank/DDBJ databases">
        <title>Georgenia wutianyii sp. nov. and Georgenia yuyongxinii sp. nov. isolated from plateau pika (Ochotona curzoniae) in the Qinghai-Tibet plateau of China.</title>
        <authorList>
            <person name="Tian Z."/>
        </authorList>
    </citation>
    <scope>NUCLEOTIDE SEQUENCE [LARGE SCALE GENOMIC DNA]</scope>
    <source>
        <strain evidence="5 6">JCM 19765</strain>
    </source>
</reference>
<keyword evidence="1" id="KW-0479">Metal-binding</keyword>
<protein>
    <submittedName>
        <fullName evidence="5">Multicopper oxidase domain-containing protein</fullName>
    </submittedName>
</protein>